<gene>
    <name evidence="1" type="ORF">NEOLEDRAFT_1027475</name>
</gene>
<reference evidence="1 2" key="1">
    <citation type="journal article" date="2016" name="Mol. Biol. Evol.">
        <title>Comparative Genomics of Early-Diverging Mushroom-Forming Fungi Provides Insights into the Origins of Lignocellulose Decay Capabilities.</title>
        <authorList>
            <person name="Nagy L.G."/>
            <person name="Riley R."/>
            <person name="Tritt A."/>
            <person name="Adam C."/>
            <person name="Daum C."/>
            <person name="Floudas D."/>
            <person name="Sun H."/>
            <person name="Yadav J.S."/>
            <person name="Pangilinan J."/>
            <person name="Larsson K.H."/>
            <person name="Matsuura K."/>
            <person name="Barry K."/>
            <person name="Labutti K."/>
            <person name="Kuo R."/>
            <person name="Ohm R.A."/>
            <person name="Bhattacharya S.S."/>
            <person name="Shirouzu T."/>
            <person name="Yoshinaga Y."/>
            <person name="Martin F.M."/>
            <person name="Grigoriev I.V."/>
            <person name="Hibbett D.S."/>
        </authorList>
    </citation>
    <scope>NUCLEOTIDE SEQUENCE [LARGE SCALE GENOMIC DNA]</scope>
    <source>
        <strain evidence="1 2">HHB14362 ss-1</strain>
    </source>
</reference>
<dbReference type="EMBL" id="KV425718">
    <property type="protein sequence ID" value="KZT18048.1"/>
    <property type="molecule type" value="Genomic_DNA"/>
</dbReference>
<protein>
    <recommendedName>
        <fullName evidence="3">USP domain-containing protein</fullName>
    </recommendedName>
</protein>
<evidence type="ECO:0000313" key="2">
    <source>
        <dbReference type="Proteomes" id="UP000076761"/>
    </source>
</evidence>
<dbReference type="AlphaFoldDB" id="A0A165M938"/>
<name>A0A165M938_9AGAM</name>
<keyword evidence="2" id="KW-1185">Reference proteome</keyword>
<dbReference type="Proteomes" id="UP000076761">
    <property type="component" value="Unassembled WGS sequence"/>
</dbReference>
<feature type="non-terminal residue" evidence="1">
    <location>
        <position position="258"/>
    </location>
</feature>
<organism evidence="1 2">
    <name type="scientific">Neolentinus lepideus HHB14362 ss-1</name>
    <dbReference type="NCBI Taxonomy" id="1314782"/>
    <lineage>
        <taxon>Eukaryota</taxon>
        <taxon>Fungi</taxon>
        <taxon>Dikarya</taxon>
        <taxon>Basidiomycota</taxon>
        <taxon>Agaricomycotina</taxon>
        <taxon>Agaricomycetes</taxon>
        <taxon>Gloeophyllales</taxon>
        <taxon>Gloeophyllaceae</taxon>
        <taxon>Neolentinus</taxon>
    </lineage>
</organism>
<evidence type="ECO:0008006" key="3">
    <source>
        <dbReference type="Google" id="ProtNLM"/>
    </source>
</evidence>
<evidence type="ECO:0000313" key="1">
    <source>
        <dbReference type="EMBL" id="KZT18048.1"/>
    </source>
</evidence>
<accession>A0A165M938</accession>
<proteinExistence type="predicted"/>
<feature type="non-terminal residue" evidence="1">
    <location>
        <position position="1"/>
    </location>
</feature>
<dbReference type="OrthoDB" id="2884438at2759"/>
<sequence length="258" mass="29538">PQGFIWDSTYSCAYDALLMILLNIWQDNLNKWSKHLNINSHMESIIEGFESIQSGETSMEACRDTLRQRMNNLDRMRFPVRRGAGTSVNELCEELLNTNPIGSIVTSCDTCNNINRTSIDKLSFNCYRPTHRTNNDDSQATSIKDWIVQNLSPEGTFQGVKCCRKDIRSITTLTEIPWILAFHVSNTDLLPDKNFTLQLKSKQKLNLRGLIYFGDFHFTSRFISKNGDIWFNDGMTTGRECRKEGNIESTNLADLLTC</sequence>
<dbReference type="InParanoid" id="A0A165M938"/>